<dbReference type="CDD" id="cd00821">
    <property type="entry name" value="PH"/>
    <property type="match status" value="1"/>
</dbReference>
<dbReference type="CDD" id="cd13282">
    <property type="entry name" value="PH1_PLEKHH1_PLEKHH2"/>
    <property type="match status" value="1"/>
</dbReference>
<feature type="domain" description="PH" evidence="4">
    <location>
        <begin position="841"/>
        <end position="944"/>
    </location>
</feature>
<dbReference type="OrthoDB" id="6285196at2759"/>
<evidence type="ECO:0008006" key="8">
    <source>
        <dbReference type="Google" id="ProtNLM"/>
    </source>
</evidence>
<dbReference type="InterPro" id="IPR011993">
    <property type="entry name" value="PH-like_dom_sf"/>
</dbReference>
<dbReference type="InterPro" id="IPR038185">
    <property type="entry name" value="MyTH4_dom_sf"/>
</dbReference>
<evidence type="ECO:0000313" key="7">
    <source>
        <dbReference type="Proteomes" id="UP000749559"/>
    </source>
</evidence>
<evidence type="ECO:0000256" key="2">
    <source>
        <dbReference type="SAM" id="Coils"/>
    </source>
</evidence>
<dbReference type="PROSITE" id="PS51016">
    <property type="entry name" value="MYTH4"/>
    <property type="match status" value="1"/>
</dbReference>
<feature type="compositionally biased region" description="Low complexity" evidence="3">
    <location>
        <begin position="623"/>
        <end position="639"/>
    </location>
</feature>
<accession>A0A8S4P8S2</accession>
<feature type="coiled-coil region" evidence="2">
    <location>
        <begin position="124"/>
        <end position="236"/>
    </location>
</feature>
<dbReference type="InterPro" id="IPR000857">
    <property type="entry name" value="MyTH4_dom"/>
</dbReference>
<feature type="compositionally biased region" description="Low complexity" evidence="3">
    <location>
        <begin position="684"/>
        <end position="694"/>
    </location>
</feature>
<feature type="region of interest" description="Disordered" evidence="3">
    <location>
        <begin position="618"/>
        <end position="720"/>
    </location>
</feature>
<dbReference type="SMART" id="SM00233">
    <property type="entry name" value="PH"/>
    <property type="match status" value="2"/>
</dbReference>
<comment type="caution">
    <text evidence="6">The sequence shown here is derived from an EMBL/GenBank/DDBJ whole genome shotgun (WGS) entry which is preliminary data.</text>
</comment>
<dbReference type="EMBL" id="CAIIXF020000008">
    <property type="protein sequence ID" value="CAH1790638.1"/>
    <property type="molecule type" value="Genomic_DNA"/>
</dbReference>
<feature type="region of interest" description="Disordered" evidence="3">
    <location>
        <begin position="461"/>
        <end position="495"/>
    </location>
</feature>
<dbReference type="Proteomes" id="UP000749559">
    <property type="component" value="Unassembled WGS sequence"/>
</dbReference>
<dbReference type="Gene3D" id="2.30.29.30">
    <property type="entry name" value="Pleckstrin-homology domain (PH domain)/Phosphotyrosine-binding domain (PTB)"/>
    <property type="match status" value="2"/>
</dbReference>
<reference evidence="6" key="1">
    <citation type="submission" date="2022-03" db="EMBL/GenBank/DDBJ databases">
        <authorList>
            <person name="Martin C."/>
        </authorList>
    </citation>
    <scope>NUCLEOTIDE SEQUENCE</scope>
</reference>
<dbReference type="PROSITE" id="PS50003">
    <property type="entry name" value="PH_DOMAIN"/>
    <property type="match status" value="2"/>
</dbReference>
<sequence length="1381" mass="154772">MAEAKTINAVTKATIVTDRSCVTITDLSVVTDRSGVTDKAHLTKASCSSVTYQSCITKASGVTDNSSVTDTSGVTDKAGVTLTQAHASTTEEVNWKERCLKLEASLQKFEGKATRIRTLIADQMKSLDERTQKSEKRAVDAENQVLELQLKLKSLKMTPGELHTCNKDLELRLHQSEADRKILQEQVEAERRKHIEDNNIVNEKATKIKEWIGNKLREIELENHHYKTENASLNEQVTILQKRLQDLPAQLAKDLHLANIENSKPQVSERLSERLSIDDIPPAIPARPSHSIIESLNRDHVCDIYSTVSKDSFNSSGYHRDDSVTDHSGDRLSGYRGDISVSDQSGDLLSEDQLSNYHGTTSEHDDRISGYHDNIGYHSDVNYHDNSDISCNLNSYEDPDYQEIDENHESQYKPQKHIPPRVRIARKVFYNPRFTESLNSSASMASSEEILDKNDEIIDSRPDSASISYGTPITLTPNTPPSPLTPSLPEAPPSSPLHTSYQMFDRNIAALATLPRKKKDIKHPEDHRSPIVEGMLVHSADQNAKRGTKPPPPPLHRLPSWENRIYAVARTGLQLPDSPERNRKESSIPIIEGTQSEKLFQEINTPVFTIWKGKATRIRNSPFSDNSSTDSSDNDAAFTPSVAPPVETVMSVAGPNGNVTKSPSLNTRQQVNQSSSGAIKRGVSSQSVNSESSSDYAVPPDNDVDTVSHSGSENSEPEQKLLKYSKNLRLSGLEKSGYLTKLSGKVKGWQRRWFILRDGQLLYYKSASDAMRKPLGCLPLDSQTKISKSATGTQAFEIVTSKRRLYLIAEDEGGVDSWIRVIQNALRRQAAGVALRQSNTKAVIKAWLTKAKHGKSRKYWCTLVGKYLLYYKRQSDKMPVGQINLGGCRLEEIDRTCDSESDSDLSIQDFTLALYPTQDAITYLIIQTKQEKDSWLYHLTVASGGGMGNIGTNHEQIISKLIDSGGDPGCICWKHPSVLYTREETLECPLTTLPSELLQERALHLFRNCHMFMHRKIDSPAIDYHVNMAQRVTEECLLFPELQNEIYCQLIKQTSPHPPQHKGGVQNLLLCGNKSWFMCDANPPASPSCSNMDLYNSKLNPNNTVFIQGWQLLSMCLSLFLPKQGILWFLKAHLQRNADPRTEIGKYAVFCQRALERTLYNGGRESKPSRMEVLSILLRNPFHHSQPISIPVHLSNESYQVVSFDGSTTVEEFLNTLNRSLNMRACSQSGFALFTDDPQGRDVYHCLNIELKPEFVLFTDDPQGRDVYHCLNIELKVRPQARYACHTISLGLHSADDPQGRDIYHCLNIELKVRPQARYACHTISLGLHSADDPQGRDIYHCLNIELKVRPQARYGCRAISLGLHSSQMIPRGETSIIVSS</sequence>
<feature type="compositionally biased region" description="Pro residues" evidence="3">
    <location>
        <begin position="478"/>
        <end position="495"/>
    </location>
</feature>
<keyword evidence="2" id="KW-0175">Coiled coil</keyword>
<dbReference type="Gene3D" id="1.25.40.530">
    <property type="entry name" value="MyTH4 domain"/>
    <property type="match status" value="1"/>
</dbReference>
<name>A0A8S4P8S2_OWEFU</name>
<evidence type="ECO:0000256" key="3">
    <source>
        <dbReference type="SAM" id="MobiDB-lite"/>
    </source>
</evidence>
<dbReference type="FunFam" id="2.30.29.30:FF:000286">
    <property type="entry name" value="PH-protein kinase domain containing protein"/>
    <property type="match status" value="1"/>
</dbReference>
<dbReference type="SUPFAM" id="SSF50729">
    <property type="entry name" value="PH domain-like"/>
    <property type="match status" value="2"/>
</dbReference>
<dbReference type="Pfam" id="PF00784">
    <property type="entry name" value="MyTH4"/>
    <property type="match status" value="2"/>
</dbReference>
<dbReference type="PANTHER" id="PTHR22903:SF8">
    <property type="entry name" value="MAX-1A"/>
    <property type="match status" value="1"/>
</dbReference>
<organism evidence="6 7">
    <name type="scientific">Owenia fusiformis</name>
    <name type="common">Polychaete worm</name>
    <dbReference type="NCBI Taxonomy" id="6347"/>
    <lineage>
        <taxon>Eukaryota</taxon>
        <taxon>Metazoa</taxon>
        <taxon>Spiralia</taxon>
        <taxon>Lophotrochozoa</taxon>
        <taxon>Annelida</taxon>
        <taxon>Polychaeta</taxon>
        <taxon>Sedentaria</taxon>
        <taxon>Canalipalpata</taxon>
        <taxon>Sabellida</taxon>
        <taxon>Oweniida</taxon>
        <taxon>Oweniidae</taxon>
        <taxon>Owenia</taxon>
    </lineage>
</organism>
<keyword evidence="7" id="KW-1185">Reference proteome</keyword>
<gene>
    <name evidence="6" type="ORF">OFUS_LOCUS15815</name>
</gene>
<dbReference type="Gene3D" id="3.10.20.90">
    <property type="entry name" value="Phosphatidylinositol 3-kinase Catalytic Subunit, Chain A, domain 1"/>
    <property type="match status" value="1"/>
</dbReference>
<feature type="compositionally biased region" description="Polar residues" evidence="3">
    <location>
        <begin position="705"/>
        <end position="714"/>
    </location>
</feature>
<evidence type="ECO:0000259" key="5">
    <source>
        <dbReference type="PROSITE" id="PS51016"/>
    </source>
</evidence>
<dbReference type="InterPro" id="IPR001849">
    <property type="entry name" value="PH_domain"/>
</dbReference>
<protein>
    <recommendedName>
        <fullName evidence="8">PH domain-containing protein</fullName>
    </recommendedName>
</protein>
<evidence type="ECO:0000313" key="6">
    <source>
        <dbReference type="EMBL" id="CAH1790638.1"/>
    </source>
</evidence>
<dbReference type="GO" id="GO:0005856">
    <property type="term" value="C:cytoskeleton"/>
    <property type="evidence" value="ECO:0007669"/>
    <property type="project" value="InterPro"/>
</dbReference>
<dbReference type="SMART" id="SM00139">
    <property type="entry name" value="MyTH4"/>
    <property type="match status" value="1"/>
</dbReference>
<proteinExistence type="predicted"/>
<feature type="domain" description="PH" evidence="4">
    <location>
        <begin position="732"/>
        <end position="827"/>
    </location>
</feature>
<dbReference type="PANTHER" id="PTHR22903">
    <property type="entry name" value="PLEKHH PROTEIN"/>
    <property type="match status" value="1"/>
</dbReference>
<feature type="domain" description="MyTH4" evidence="5">
    <location>
        <begin position="981"/>
        <end position="1177"/>
    </location>
</feature>
<evidence type="ECO:0000256" key="1">
    <source>
        <dbReference type="ARBA" id="ARBA00022737"/>
    </source>
</evidence>
<dbReference type="Pfam" id="PF00169">
    <property type="entry name" value="PH"/>
    <property type="match status" value="2"/>
</dbReference>
<feature type="compositionally biased region" description="Polar residues" evidence="3">
    <location>
        <begin position="657"/>
        <end position="677"/>
    </location>
</feature>
<keyword evidence="1" id="KW-0677">Repeat</keyword>
<evidence type="ECO:0000259" key="4">
    <source>
        <dbReference type="PROSITE" id="PS50003"/>
    </source>
</evidence>